<feature type="compositionally biased region" description="Polar residues" evidence="1">
    <location>
        <begin position="25"/>
        <end position="40"/>
    </location>
</feature>
<protein>
    <submittedName>
        <fullName evidence="2">Uncharacterized protein</fullName>
    </submittedName>
</protein>
<organism evidence="2 3">
    <name type="scientific">Araneus ventricosus</name>
    <name type="common">Orbweaver spider</name>
    <name type="synonym">Epeira ventricosa</name>
    <dbReference type="NCBI Taxonomy" id="182803"/>
    <lineage>
        <taxon>Eukaryota</taxon>
        <taxon>Metazoa</taxon>
        <taxon>Ecdysozoa</taxon>
        <taxon>Arthropoda</taxon>
        <taxon>Chelicerata</taxon>
        <taxon>Arachnida</taxon>
        <taxon>Araneae</taxon>
        <taxon>Araneomorphae</taxon>
        <taxon>Entelegynae</taxon>
        <taxon>Araneoidea</taxon>
        <taxon>Araneidae</taxon>
        <taxon>Araneus</taxon>
    </lineage>
</organism>
<dbReference type="EMBL" id="BGPR01022618">
    <property type="protein sequence ID" value="GBN89098.1"/>
    <property type="molecule type" value="Genomic_DNA"/>
</dbReference>
<comment type="caution">
    <text evidence="2">The sequence shown here is derived from an EMBL/GenBank/DDBJ whole genome shotgun (WGS) entry which is preliminary data.</text>
</comment>
<evidence type="ECO:0000313" key="3">
    <source>
        <dbReference type="Proteomes" id="UP000499080"/>
    </source>
</evidence>
<gene>
    <name evidence="2" type="ORF">AVEN_64185_1</name>
</gene>
<accession>A0A4Y2SLD1</accession>
<dbReference type="AlphaFoldDB" id="A0A4Y2SLD1"/>
<keyword evidence="3" id="KW-1185">Reference proteome</keyword>
<evidence type="ECO:0000313" key="2">
    <source>
        <dbReference type="EMBL" id="GBN89098.1"/>
    </source>
</evidence>
<dbReference type="Proteomes" id="UP000499080">
    <property type="component" value="Unassembled WGS sequence"/>
</dbReference>
<name>A0A4Y2SLD1_ARAVE</name>
<sequence length="84" mass="9630">MDFVICYREHIDVSRTTRDPAYPLVQTSTPHQQENCRPSTSDLMLTRPNYLVVLRWNRICNLESTDFKADTLPPGNHGPSDVTP</sequence>
<evidence type="ECO:0000256" key="1">
    <source>
        <dbReference type="SAM" id="MobiDB-lite"/>
    </source>
</evidence>
<proteinExistence type="predicted"/>
<feature type="region of interest" description="Disordered" evidence="1">
    <location>
        <begin position="21"/>
        <end position="40"/>
    </location>
</feature>
<reference evidence="2 3" key="1">
    <citation type="journal article" date="2019" name="Sci. Rep.">
        <title>Orb-weaving spider Araneus ventricosus genome elucidates the spidroin gene catalogue.</title>
        <authorList>
            <person name="Kono N."/>
            <person name="Nakamura H."/>
            <person name="Ohtoshi R."/>
            <person name="Moran D.A.P."/>
            <person name="Shinohara A."/>
            <person name="Yoshida Y."/>
            <person name="Fujiwara M."/>
            <person name="Mori M."/>
            <person name="Tomita M."/>
            <person name="Arakawa K."/>
        </authorList>
    </citation>
    <scope>NUCLEOTIDE SEQUENCE [LARGE SCALE GENOMIC DNA]</scope>
</reference>